<dbReference type="Pfam" id="PF00440">
    <property type="entry name" value="TetR_N"/>
    <property type="match status" value="1"/>
</dbReference>
<feature type="domain" description="HTH tetR-type" evidence="5">
    <location>
        <begin position="11"/>
        <end position="71"/>
    </location>
</feature>
<gene>
    <name evidence="6" type="ORF">OJ996_17125</name>
</gene>
<proteinExistence type="predicted"/>
<dbReference type="InterPro" id="IPR036271">
    <property type="entry name" value="Tet_transcr_reg_TetR-rel_C_sf"/>
</dbReference>
<evidence type="ECO:0000256" key="2">
    <source>
        <dbReference type="ARBA" id="ARBA00023125"/>
    </source>
</evidence>
<dbReference type="RefSeq" id="WP_264514858.1">
    <property type="nucleotide sequence ID" value="NZ_JAPDDR010000009.1"/>
</dbReference>
<dbReference type="InterPro" id="IPR009057">
    <property type="entry name" value="Homeodomain-like_sf"/>
</dbReference>
<evidence type="ECO:0000259" key="5">
    <source>
        <dbReference type="PROSITE" id="PS50977"/>
    </source>
</evidence>
<evidence type="ECO:0000256" key="1">
    <source>
        <dbReference type="ARBA" id="ARBA00023015"/>
    </source>
</evidence>
<evidence type="ECO:0000313" key="7">
    <source>
        <dbReference type="Proteomes" id="UP001165653"/>
    </source>
</evidence>
<keyword evidence="7" id="KW-1185">Reference proteome</keyword>
<comment type="caution">
    <text evidence="6">The sequence shown here is derived from an EMBL/GenBank/DDBJ whole genome shotgun (WGS) entry which is preliminary data.</text>
</comment>
<evidence type="ECO:0000256" key="3">
    <source>
        <dbReference type="ARBA" id="ARBA00023163"/>
    </source>
</evidence>
<dbReference type="Proteomes" id="UP001165653">
    <property type="component" value="Unassembled WGS sequence"/>
</dbReference>
<reference evidence="6" key="1">
    <citation type="submission" date="2022-10" db="EMBL/GenBank/DDBJ databases">
        <title>Luteolibacter sp. GHJ8, whole genome shotgun sequencing project.</title>
        <authorList>
            <person name="Zhao G."/>
            <person name="Shen L."/>
        </authorList>
    </citation>
    <scope>NUCLEOTIDE SEQUENCE</scope>
    <source>
        <strain evidence="6">GHJ8</strain>
    </source>
</reference>
<protein>
    <submittedName>
        <fullName evidence="6">TetR family transcriptional regulator</fullName>
    </submittedName>
</protein>
<evidence type="ECO:0000256" key="4">
    <source>
        <dbReference type="PROSITE-ProRule" id="PRU00335"/>
    </source>
</evidence>
<keyword evidence="3" id="KW-0804">Transcription</keyword>
<dbReference type="InterPro" id="IPR041583">
    <property type="entry name" value="TetR_C_31"/>
</dbReference>
<dbReference type="SUPFAM" id="SSF48498">
    <property type="entry name" value="Tetracyclin repressor-like, C-terminal domain"/>
    <property type="match status" value="1"/>
</dbReference>
<evidence type="ECO:0000313" key="6">
    <source>
        <dbReference type="EMBL" id="MCW1915311.1"/>
    </source>
</evidence>
<dbReference type="Pfam" id="PF17940">
    <property type="entry name" value="TetR_C_31"/>
    <property type="match status" value="1"/>
</dbReference>
<dbReference type="Gene3D" id="1.10.357.10">
    <property type="entry name" value="Tetracycline Repressor, domain 2"/>
    <property type="match status" value="1"/>
</dbReference>
<dbReference type="PROSITE" id="PS50977">
    <property type="entry name" value="HTH_TETR_2"/>
    <property type="match status" value="1"/>
</dbReference>
<dbReference type="SUPFAM" id="SSF46689">
    <property type="entry name" value="Homeodomain-like"/>
    <property type="match status" value="1"/>
</dbReference>
<dbReference type="PANTHER" id="PTHR47506:SF6">
    <property type="entry name" value="HTH-TYPE TRANSCRIPTIONAL REPRESSOR NEMR"/>
    <property type="match status" value="1"/>
</dbReference>
<dbReference type="EMBL" id="JAPDDR010000009">
    <property type="protein sequence ID" value="MCW1915311.1"/>
    <property type="molecule type" value="Genomic_DNA"/>
</dbReference>
<name>A0ABT3G640_9BACT</name>
<keyword evidence="2 4" id="KW-0238">DNA-binding</keyword>
<sequence length="183" mass="20136">MPAERQRRHEPGRRGRIVATAMEVIVQDGLAGLSHRKVASAADVPLGSITYQFASLDDLAMAAFERYVGECSDHFEQALASISSPRELPAVLAAEVGAYLASGKQLTLAYELYLGSVRNPRLRTLMNRWLRNSRGSLARHLDEATARVVDALIEGLLLHTLLEDEPMDRLELEAAFCRLLPAA</sequence>
<dbReference type="InterPro" id="IPR001647">
    <property type="entry name" value="HTH_TetR"/>
</dbReference>
<accession>A0ABT3G640</accession>
<feature type="DNA-binding region" description="H-T-H motif" evidence="4">
    <location>
        <begin position="34"/>
        <end position="53"/>
    </location>
</feature>
<dbReference type="PANTHER" id="PTHR47506">
    <property type="entry name" value="TRANSCRIPTIONAL REGULATORY PROTEIN"/>
    <property type="match status" value="1"/>
</dbReference>
<organism evidence="6 7">
    <name type="scientific">Luteolibacter rhizosphaerae</name>
    <dbReference type="NCBI Taxonomy" id="2989719"/>
    <lineage>
        <taxon>Bacteria</taxon>
        <taxon>Pseudomonadati</taxon>
        <taxon>Verrucomicrobiota</taxon>
        <taxon>Verrucomicrobiia</taxon>
        <taxon>Verrucomicrobiales</taxon>
        <taxon>Verrucomicrobiaceae</taxon>
        <taxon>Luteolibacter</taxon>
    </lineage>
</organism>
<keyword evidence="1" id="KW-0805">Transcription regulation</keyword>